<protein>
    <submittedName>
        <fullName evidence="1">Uncharacterized protein</fullName>
    </submittedName>
</protein>
<proteinExistence type="predicted"/>
<accession>A0A0V1M8T1</accession>
<reference evidence="1 2" key="1">
    <citation type="submission" date="2015-01" db="EMBL/GenBank/DDBJ databases">
        <title>Evolution of Trichinella species and genotypes.</title>
        <authorList>
            <person name="Korhonen P.K."/>
            <person name="Edoardo P."/>
            <person name="Giuseppe L.R."/>
            <person name="Gasser R.B."/>
        </authorList>
    </citation>
    <scope>NUCLEOTIDE SEQUENCE [LARGE SCALE GENOMIC DNA]</scope>
    <source>
        <strain evidence="1">ISS1980</strain>
    </source>
</reference>
<dbReference type="Proteomes" id="UP000054843">
    <property type="component" value="Unassembled WGS sequence"/>
</dbReference>
<sequence>MIKIVRLLILGCEKLCFSSLSRIYCHDDPTSDDFIYSFTIMLIIEPIMFVSLFSFQVVEADSNRNSLSCLTRHCVNRQWRDSEVNPSSNREPSEICISHIRILYYLYCTFYLLKITVAL</sequence>
<evidence type="ECO:0000313" key="2">
    <source>
        <dbReference type="Proteomes" id="UP000054843"/>
    </source>
</evidence>
<gene>
    <name evidence="1" type="ORF">T10_11282</name>
</gene>
<comment type="caution">
    <text evidence="1">The sequence shown here is derived from an EMBL/GenBank/DDBJ whole genome shotgun (WGS) entry which is preliminary data.</text>
</comment>
<keyword evidence="2" id="KW-1185">Reference proteome</keyword>
<evidence type="ECO:0000313" key="1">
    <source>
        <dbReference type="EMBL" id="KRZ68137.1"/>
    </source>
</evidence>
<name>A0A0V1M8T1_9BILA</name>
<organism evidence="1 2">
    <name type="scientific">Trichinella papuae</name>
    <dbReference type="NCBI Taxonomy" id="268474"/>
    <lineage>
        <taxon>Eukaryota</taxon>
        <taxon>Metazoa</taxon>
        <taxon>Ecdysozoa</taxon>
        <taxon>Nematoda</taxon>
        <taxon>Enoplea</taxon>
        <taxon>Dorylaimia</taxon>
        <taxon>Trichinellida</taxon>
        <taxon>Trichinellidae</taxon>
        <taxon>Trichinella</taxon>
    </lineage>
</organism>
<dbReference type="EMBL" id="JYDO01000174">
    <property type="protein sequence ID" value="KRZ68137.1"/>
    <property type="molecule type" value="Genomic_DNA"/>
</dbReference>
<dbReference type="AlphaFoldDB" id="A0A0V1M8T1"/>